<dbReference type="InterPro" id="IPR001789">
    <property type="entry name" value="Sig_transdc_resp-reg_receiver"/>
</dbReference>
<name>M2XB65_9MICC</name>
<dbReference type="SMART" id="SM00421">
    <property type="entry name" value="HTH_LUXR"/>
    <property type="match status" value="1"/>
</dbReference>
<dbReference type="InterPro" id="IPR058245">
    <property type="entry name" value="NreC/VraR/RcsB-like_REC"/>
</dbReference>
<organism evidence="9 10">
    <name type="scientific">Kocuria palustris PEL</name>
    <dbReference type="NCBI Taxonomy" id="1236550"/>
    <lineage>
        <taxon>Bacteria</taxon>
        <taxon>Bacillati</taxon>
        <taxon>Actinomycetota</taxon>
        <taxon>Actinomycetes</taxon>
        <taxon>Micrococcales</taxon>
        <taxon>Micrococcaceae</taxon>
        <taxon>Kocuria</taxon>
    </lineage>
</organism>
<dbReference type="RefSeq" id="WP_006215035.1">
    <property type="nucleotide sequence ID" value="NZ_ANHZ02000016.1"/>
</dbReference>
<dbReference type="SUPFAM" id="SSF52172">
    <property type="entry name" value="CheY-like"/>
    <property type="match status" value="1"/>
</dbReference>
<dbReference type="InterPro" id="IPR011006">
    <property type="entry name" value="CheY-like_superfamily"/>
</dbReference>
<evidence type="ECO:0000313" key="10">
    <source>
        <dbReference type="Proteomes" id="UP000009877"/>
    </source>
</evidence>
<comment type="caution">
    <text evidence="9">The sequence shown here is derived from an EMBL/GenBank/DDBJ whole genome shotgun (WGS) entry which is preliminary data.</text>
</comment>
<dbReference type="AlphaFoldDB" id="M2XB65"/>
<gene>
    <name evidence="9" type="ORF">C884_00612</name>
</gene>
<reference evidence="9 10" key="1">
    <citation type="journal article" date="2014" name="Genome Announc.">
        <title>Draft Genome Sequence of Kocuria palustris PEL.</title>
        <authorList>
            <person name="Sharma G."/>
            <person name="Khatri I."/>
            <person name="Subramanian S."/>
        </authorList>
    </citation>
    <scope>NUCLEOTIDE SEQUENCE [LARGE SCALE GENOMIC DNA]</scope>
    <source>
        <strain evidence="9 10">PEL</strain>
    </source>
</reference>
<keyword evidence="3 9" id="KW-0238">DNA-binding</keyword>
<keyword evidence="2" id="KW-0805">Transcription regulation</keyword>
<dbReference type="GO" id="GO:0000160">
    <property type="term" value="P:phosphorelay signal transduction system"/>
    <property type="evidence" value="ECO:0007669"/>
    <property type="project" value="InterPro"/>
</dbReference>
<dbReference type="InterPro" id="IPR039420">
    <property type="entry name" value="WalR-like"/>
</dbReference>
<evidence type="ECO:0000256" key="6">
    <source>
        <dbReference type="SAM" id="MobiDB-lite"/>
    </source>
</evidence>
<feature type="domain" description="HTH luxR-type" evidence="7">
    <location>
        <begin position="188"/>
        <end position="253"/>
    </location>
</feature>
<dbReference type="EMBL" id="ANHZ02000016">
    <property type="protein sequence ID" value="EME36321.1"/>
    <property type="molecule type" value="Genomic_DNA"/>
</dbReference>
<dbReference type="PRINTS" id="PR00038">
    <property type="entry name" value="HTHLUXR"/>
</dbReference>
<dbReference type="Proteomes" id="UP000009877">
    <property type="component" value="Unassembled WGS sequence"/>
</dbReference>
<keyword evidence="4" id="KW-0804">Transcription</keyword>
<evidence type="ECO:0000256" key="5">
    <source>
        <dbReference type="PROSITE-ProRule" id="PRU00169"/>
    </source>
</evidence>
<feature type="compositionally biased region" description="Polar residues" evidence="6">
    <location>
        <begin position="158"/>
        <end position="174"/>
    </location>
</feature>
<dbReference type="Gene3D" id="3.40.50.2300">
    <property type="match status" value="1"/>
</dbReference>
<dbReference type="PANTHER" id="PTHR43214">
    <property type="entry name" value="TWO-COMPONENT RESPONSE REGULATOR"/>
    <property type="match status" value="1"/>
</dbReference>
<dbReference type="STRING" id="71999.KPaMU14_09000"/>
<protein>
    <submittedName>
        <fullName evidence="9">DNA-binding response regulator, LuxR family</fullName>
    </submittedName>
</protein>
<feature type="compositionally biased region" description="Low complexity" evidence="6">
    <location>
        <begin position="175"/>
        <end position="189"/>
    </location>
</feature>
<keyword evidence="1 5" id="KW-0597">Phosphoprotein</keyword>
<proteinExistence type="predicted"/>
<dbReference type="InterPro" id="IPR016032">
    <property type="entry name" value="Sig_transdc_resp-reg_C-effctor"/>
</dbReference>
<dbReference type="InterPro" id="IPR036388">
    <property type="entry name" value="WH-like_DNA-bd_sf"/>
</dbReference>
<dbReference type="Gene3D" id="1.10.10.10">
    <property type="entry name" value="Winged helix-like DNA-binding domain superfamily/Winged helix DNA-binding domain"/>
    <property type="match status" value="1"/>
</dbReference>
<dbReference type="PANTHER" id="PTHR43214:SF24">
    <property type="entry name" value="TRANSCRIPTIONAL REGULATORY PROTEIN NARL-RELATED"/>
    <property type="match status" value="1"/>
</dbReference>
<evidence type="ECO:0000259" key="8">
    <source>
        <dbReference type="PROSITE" id="PS50110"/>
    </source>
</evidence>
<keyword evidence="10" id="KW-1185">Reference proteome</keyword>
<dbReference type="CDD" id="cd06170">
    <property type="entry name" value="LuxR_C_like"/>
    <property type="match status" value="1"/>
</dbReference>
<evidence type="ECO:0000259" key="7">
    <source>
        <dbReference type="PROSITE" id="PS50043"/>
    </source>
</evidence>
<evidence type="ECO:0000256" key="1">
    <source>
        <dbReference type="ARBA" id="ARBA00022553"/>
    </source>
</evidence>
<evidence type="ECO:0000256" key="2">
    <source>
        <dbReference type="ARBA" id="ARBA00023015"/>
    </source>
</evidence>
<dbReference type="Pfam" id="PF00196">
    <property type="entry name" value="GerE"/>
    <property type="match status" value="1"/>
</dbReference>
<evidence type="ECO:0000313" key="9">
    <source>
        <dbReference type="EMBL" id="EME36321.1"/>
    </source>
</evidence>
<dbReference type="PROSITE" id="PS50043">
    <property type="entry name" value="HTH_LUXR_2"/>
    <property type="match status" value="1"/>
</dbReference>
<dbReference type="PROSITE" id="PS00622">
    <property type="entry name" value="HTH_LUXR_1"/>
    <property type="match status" value="1"/>
</dbReference>
<dbReference type="Pfam" id="PF00072">
    <property type="entry name" value="Response_reg"/>
    <property type="match status" value="1"/>
</dbReference>
<accession>M2XB65</accession>
<feature type="domain" description="Response regulatory" evidence="8">
    <location>
        <begin position="3"/>
        <end position="118"/>
    </location>
</feature>
<dbReference type="InterPro" id="IPR000792">
    <property type="entry name" value="Tscrpt_reg_LuxR_C"/>
</dbReference>
<dbReference type="PROSITE" id="PS50110">
    <property type="entry name" value="RESPONSE_REGULATORY"/>
    <property type="match status" value="1"/>
</dbReference>
<evidence type="ECO:0000256" key="3">
    <source>
        <dbReference type="ARBA" id="ARBA00023125"/>
    </source>
</evidence>
<evidence type="ECO:0000256" key="4">
    <source>
        <dbReference type="ARBA" id="ARBA00023163"/>
    </source>
</evidence>
<dbReference type="GO" id="GO:0003677">
    <property type="term" value="F:DNA binding"/>
    <property type="evidence" value="ECO:0007669"/>
    <property type="project" value="UniProtKB-KW"/>
</dbReference>
<feature type="region of interest" description="Disordered" evidence="6">
    <location>
        <begin position="140"/>
        <end position="194"/>
    </location>
</feature>
<feature type="modified residue" description="4-aspartylphosphate" evidence="5">
    <location>
        <position position="55"/>
    </location>
</feature>
<dbReference type="GO" id="GO:0006355">
    <property type="term" value="P:regulation of DNA-templated transcription"/>
    <property type="evidence" value="ECO:0007669"/>
    <property type="project" value="InterPro"/>
</dbReference>
<dbReference type="SUPFAM" id="SSF46894">
    <property type="entry name" value="C-terminal effector domain of the bipartite response regulators"/>
    <property type="match status" value="1"/>
</dbReference>
<sequence length="255" mass="26041">MTTVVLADDHAAIRAGVRLILETAQPPIRVVGEASTAQDALELAARARPDVVLLDVRMPGASGLTVIEALRGTGAAVVMLTSFALDDYVLAALRAGAAGFLVKTAEPSEIVAAVQRVAAGDAALSPEVMRTVIDRAIAQPDGSGQAEDPQPAGPPGHTQATSAPISAQASSVRTAASEQRAAAPASGASGLTEPLTGREREVLRLLAQGLSNQQIAARLVVAESTVKTHVSHVLAKLGAASRVQAALWWGRHGEG</sequence>
<dbReference type="SMART" id="SM00448">
    <property type="entry name" value="REC"/>
    <property type="match status" value="1"/>
</dbReference>
<dbReference type="CDD" id="cd17535">
    <property type="entry name" value="REC_NarL-like"/>
    <property type="match status" value="1"/>
</dbReference>